<comment type="caution">
    <text evidence="2">The sequence shown here is derived from an EMBL/GenBank/DDBJ whole genome shotgun (WGS) entry which is preliminary data.</text>
</comment>
<protein>
    <recommendedName>
        <fullName evidence="4">High mobility group B protein 7</fullName>
    </recommendedName>
</protein>
<dbReference type="PANTHER" id="PTHR47658:SF2">
    <property type="entry name" value="HMG-BOX (HIGH MOBILITY GROUP) DNA-BINDING FAMILY PROTEIN"/>
    <property type="match status" value="1"/>
</dbReference>
<dbReference type="GO" id="GO:0010197">
    <property type="term" value="P:polar nucleus fusion"/>
    <property type="evidence" value="ECO:0007669"/>
    <property type="project" value="TreeGrafter"/>
</dbReference>
<dbReference type="SUPFAM" id="SSF47095">
    <property type="entry name" value="HMG-box"/>
    <property type="match status" value="1"/>
</dbReference>
<dbReference type="Gene3D" id="1.10.30.10">
    <property type="entry name" value="High mobility group box domain"/>
    <property type="match status" value="1"/>
</dbReference>
<evidence type="ECO:0000313" key="3">
    <source>
        <dbReference type="Proteomes" id="UP001206925"/>
    </source>
</evidence>
<feature type="region of interest" description="Disordered" evidence="1">
    <location>
        <begin position="151"/>
        <end position="175"/>
    </location>
</feature>
<keyword evidence="3" id="KW-1185">Reference proteome</keyword>
<proteinExistence type="predicted"/>
<organism evidence="2 3">
    <name type="scientific">Ambrosia artemisiifolia</name>
    <name type="common">Common ragweed</name>
    <dbReference type="NCBI Taxonomy" id="4212"/>
    <lineage>
        <taxon>Eukaryota</taxon>
        <taxon>Viridiplantae</taxon>
        <taxon>Streptophyta</taxon>
        <taxon>Embryophyta</taxon>
        <taxon>Tracheophyta</taxon>
        <taxon>Spermatophyta</taxon>
        <taxon>Magnoliopsida</taxon>
        <taxon>eudicotyledons</taxon>
        <taxon>Gunneridae</taxon>
        <taxon>Pentapetalae</taxon>
        <taxon>asterids</taxon>
        <taxon>campanulids</taxon>
        <taxon>Asterales</taxon>
        <taxon>Asteraceae</taxon>
        <taxon>Asteroideae</taxon>
        <taxon>Heliantheae alliance</taxon>
        <taxon>Heliantheae</taxon>
        <taxon>Ambrosia</taxon>
    </lineage>
</organism>
<dbReference type="GO" id="GO:0003677">
    <property type="term" value="F:DNA binding"/>
    <property type="evidence" value="ECO:0007669"/>
    <property type="project" value="TreeGrafter"/>
</dbReference>
<name>A0AAD5BNA6_AMBAR</name>
<dbReference type="EMBL" id="JAMZMK010011645">
    <property type="protein sequence ID" value="KAI7726511.1"/>
    <property type="molecule type" value="Genomic_DNA"/>
</dbReference>
<accession>A0AAD5BNA6</accession>
<feature type="compositionally biased region" description="Low complexity" evidence="1">
    <location>
        <begin position="166"/>
        <end position="175"/>
    </location>
</feature>
<reference evidence="2" key="1">
    <citation type="submission" date="2022-06" db="EMBL/GenBank/DDBJ databases">
        <title>Uncovering the hologenomic basis of an extraordinary plant invasion.</title>
        <authorList>
            <person name="Bieker V.C."/>
            <person name="Martin M.D."/>
            <person name="Gilbert T."/>
            <person name="Hodgins K."/>
            <person name="Battlay P."/>
            <person name="Petersen B."/>
            <person name="Wilson J."/>
        </authorList>
    </citation>
    <scope>NUCLEOTIDE SEQUENCE</scope>
    <source>
        <strain evidence="2">AA19_3_7</strain>
        <tissue evidence="2">Leaf</tissue>
    </source>
</reference>
<evidence type="ECO:0008006" key="4">
    <source>
        <dbReference type="Google" id="ProtNLM"/>
    </source>
</evidence>
<dbReference type="AlphaFoldDB" id="A0AAD5BNA6"/>
<evidence type="ECO:0000313" key="2">
    <source>
        <dbReference type="EMBL" id="KAI7726511.1"/>
    </source>
</evidence>
<dbReference type="PANTHER" id="PTHR47658">
    <property type="entry name" value="HIGH MOBILITY GROUP B PROTEIN 12-RELATED"/>
    <property type="match status" value="1"/>
</dbReference>
<dbReference type="Proteomes" id="UP001206925">
    <property type="component" value="Unassembled WGS sequence"/>
</dbReference>
<dbReference type="InterPro" id="IPR036910">
    <property type="entry name" value="HMG_box_dom_sf"/>
</dbReference>
<sequence>MAYQSRTRKRVNALLRAPNGSAFQTCESCGVSIAIALADMHECEPKKELKKVKIEQVEFKIEVEQRFRNEPRSEFRFFMESFVKNCDTESYIEMDRKGFEIWKSMSKKERLPYVVQAKIVNDVYYEKLLKESEDQMCSCVDEEADSAEVGKFDKTDGFNNEDSYDSDSYSSDSYY</sequence>
<dbReference type="GO" id="GO:0005634">
    <property type="term" value="C:nucleus"/>
    <property type="evidence" value="ECO:0007669"/>
    <property type="project" value="TreeGrafter"/>
</dbReference>
<gene>
    <name evidence="2" type="ORF">M8C21_027170</name>
</gene>
<evidence type="ECO:0000256" key="1">
    <source>
        <dbReference type="SAM" id="MobiDB-lite"/>
    </source>
</evidence>